<name>A0AA87ZGC8_FICCA</name>
<feature type="chain" id="PRO_5041723545" description="Plastocyanin-like domain-containing protein" evidence="2">
    <location>
        <begin position="24"/>
        <end position="110"/>
    </location>
</feature>
<evidence type="ECO:0000256" key="1">
    <source>
        <dbReference type="ARBA" id="ARBA00010609"/>
    </source>
</evidence>
<protein>
    <recommendedName>
        <fullName evidence="3">Plastocyanin-like domain-containing protein</fullName>
    </recommendedName>
</protein>
<dbReference type="EMBL" id="BTGU01000003">
    <property type="protein sequence ID" value="GMN32659.1"/>
    <property type="molecule type" value="Genomic_DNA"/>
</dbReference>
<comment type="similarity">
    <text evidence="1">Belongs to the multicopper oxidase family.</text>
</comment>
<dbReference type="AlphaFoldDB" id="A0AA87ZGC8"/>
<evidence type="ECO:0000313" key="4">
    <source>
        <dbReference type="EMBL" id="GMN32659.1"/>
    </source>
</evidence>
<evidence type="ECO:0000259" key="3">
    <source>
        <dbReference type="Pfam" id="PF07732"/>
    </source>
</evidence>
<dbReference type="InterPro" id="IPR008972">
    <property type="entry name" value="Cupredoxin"/>
</dbReference>
<feature type="domain" description="Plastocyanin-like" evidence="3">
    <location>
        <begin position="34"/>
        <end position="83"/>
    </location>
</feature>
<proteinExistence type="inferred from homology"/>
<dbReference type="SUPFAM" id="SSF49503">
    <property type="entry name" value="Cupredoxins"/>
    <property type="match status" value="1"/>
</dbReference>
<evidence type="ECO:0000256" key="2">
    <source>
        <dbReference type="SAM" id="SignalP"/>
    </source>
</evidence>
<dbReference type="GO" id="GO:0005507">
    <property type="term" value="F:copper ion binding"/>
    <property type="evidence" value="ECO:0007669"/>
    <property type="project" value="InterPro"/>
</dbReference>
<accession>A0AA87ZGC8</accession>
<organism evidence="4 5">
    <name type="scientific">Ficus carica</name>
    <name type="common">Common fig</name>
    <dbReference type="NCBI Taxonomy" id="3494"/>
    <lineage>
        <taxon>Eukaryota</taxon>
        <taxon>Viridiplantae</taxon>
        <taxon>Streptophyta</taxon>
        <taxon>Embryophyta</taxon>
        <taxon>Tracheophyta</taxon>
        <taxon>Spermatophyta</taxon>
        <taxon>Magnoliopsida</taxon>
        <taxon>eudicotyledons</taxon>
        <taxon>Gunneridae</taxon>
        <taxon>Pentapetalae</taxon>
        <taxon>rosids</taxon>
        <taxon>fabids</taxon>
        <taxon>Rosales</taxon>
        <taxon>Moraceae</taxon>
        <taxon>Ficeae</taxon>
        <taxon>Ficus</taxon>
    </lineage>
</organism>
<dbReference type="Pfam" id="PF07732">
    <property type="entry name" value="Cu-oxidase_3"/>
    <property type="match status" value="1"/>
</dbReference>
<dbReference type="InterPro" id="IPR011707">
    <property type="entry name" value="Cu-oxidase-like_N"/>
</dbReference>
<keyword evidence="2" id="KW-0732">Signal</keyword>
<keyword evidence="5" id="KW-1185">Reference proteome</keyword>
<dbReference type="Proteomes" id="UP001187192">
    <property type="component" value="Unassembled WGS sequence"/>
</dbReference>
<feature type="signal peptide" evidence="2">
    <location>
        <begin position="1"/>
        <end position="23"/>
    </location>
</feature>
<evidence type="ECO:0000313" key="5">
    <source>
        <dbReference type="Proteomes" id="UP001187192"/>
    </source>
</evidence>
<reference evidence="4" key="1">
    <citation type="submission" date="2023-07" db="EMBL/GenBank/DDBJ databases">
        <title>draft genome sequence of fig (Ficus carica).</title>
        <authorList>
            <person name="Takahashi T."/>
            <person name="Nishimura K."/>
        </authorList>
    </citation>
    <scope>NUCLEOTIDE SEQUENCE</scope>
</reference>
<gene>
    <name evidence="4" type="ORF">TIFTF001_003784</name>
</gene>
<comment type="caution">
    <text evidence="4">The sequence shown here is derived from an EMBL/GenBank/DDBJ whole genome shotgun (WGS) entry which is preliminary data.</text>
</comment>
<dbReference type="Gene3D" id="2.60.40.420">
    <property type="entry name" value="Cupredoxins - blue copper proteins"/>
    <property type="match status" value="1"/>
</dbReference>
<sequence length="110" mass="12377">MALGSFFSVLLIHIGLFVSLSFAEDPYAFYNFEVSYITASPLGVPQQVIAINDKFPGPTINVTTNYNVVVNVRNKLDESLLITCWKDRKMYNLGEEMTTVFGMDSLLHSF</sequence>